<accession>A0ABZ2XBX2</accession>
<keyword evidence="1" id="KW-0732">Signal</keyword>
<evidence type="ECO:0000256" key="1">
    <source>
        <dbReference type="SAM" id="SignalP"/>
    </source>
</evidence>
<feature type="chain" id="PRO_5047000205" evidence="1">
    <location>
        <begin position="21"/>
        <end position="485"/>
    </location>
</feature>
<sequence>MRRYQHASLLTSVLVAPALAGPGQSLDAICESTVGVYGCEEYMQIPYGSEPITTCFDTSPCGVKILTSNKNICDLVNDTYIGGYTAFCHRAPDALRVIKTDGPVWRDGKLSGADRISLQVADGIEDIEMRSYYDIAVALINWEESGYAESQFDVIMDWFENWISRSTEIRNGKLATMLKDWEKVFATPYKNRITAIKTAASTVQTRVATVSSKVEATKKSICQNKACTGKTASTYLNNVSAALKAVKDLSNIVAAANSADEKRRYIYYNFLSNIQEPFNVDPEHLVPNNLADLLDDKKLNTLQGLMHGFGTVTLELSMYANDIKTNLTPLILLTKHESRARDALKKINSQLTQNWKNNQELSKTASSRKVRDGFIQIQALLKKELQGSLTTLINAIDAFDTDFGKFPLRYNTMEVAWGAAPFDRWFNLEFDYPCRKQVTKTFTEAGFSKDFSWPVFSPCRFTAQKIVLPRGWIPYLKYRFVKNKT</sequence>
<proteinExistence type="predicted"/>
<name>A0ABZ2XBX2_9HYPO</name>
<protein>
    <submittedName>
        <fullName evidence="2">Uncharacterized protein</fullName>
    </submittedName>
</protein>
<reference evidence="2 3" key="1">
    <citation type="submission" date="2024-04" db="EMBL/GenBank/DDBJ databases">
        <title>Complete genome sequence of Fusarium acuminatum.</title>
        <authorList>
            <person name="Lan B."/>
        </authorList>
    </citation>
    <scope>NUCLEOTIDE SEQUENCE [LARGE SCALE GENOMIC DNA]</scope>
    <source>
        <strain evidence="2">1A</strain>
    </source>
</reference>
<keyword evidence="3" id="KW-1185">Reference proteome</keyword>
<evidence type="ECO:0000313" key="3">
    <source>
        <dbReference type="Proteomes" id="UP001489902"/>
    </source>
</evidence>
<feature type="signal peptide" evidence="1">
    <location>
        <begin position="1"/>
        <end position="20"/>
    </location>
</feature>
<gene>
    <name evidence="2" type="ORF">QYS62_011127</name>
</gene>
<evidence type="ECO:0000313" key="2">
    <source>
        <dbReference type="EMBL" id="WZH49905.1"/>
    </source>
</evidence>
<organism evidence="2 3">
    <name type="scientific">Fusarium acuminatum</name>
    <dbReference type="NCBI Taxonomy" id="5515"/>
    <lineage>
        <taxon>Eukaryota</taxon>
        <taxon>Fungi</taxon>
        <taxon>Dikarya</taxon>
        <taxon>Ascomycota</taxon>
        <taxon>Pezizomycotina</taxon>
        <taxon>Sordariomycetes</taxon>
        <taxon>Hypocreomycetidae</taxon>
        <taxon>Hypocreales</taxon>
        <taxon>Nectriaceae</taxon>
        <taxon>Fusarium</taxon>
        <taxon>Fusarium tricinctum species complex</taxon>
    </lineage>
</organism>
<dbReference type="EMBL" id="CP151266">
    <property type="protein sequence ID" value="WZH49905.1"/>
    <property type="molecule type" value="Genomic_DNA"/>
</dbReference>
<dbReference type="Proteomes" id="UP001489902">
    <property type="component" value="Chromosome 7"/>
</dbReference>